<dbReference type="Proteomes" id="UP000233551">
    <property type="component" value="Unassembled WGS sequence"/>
</dbReference>
<organism evidence="1 2">
    <name type="scientific">Punica granatum</name>
    <name type="common">Pomegranate</name>
    <dbReference type="NCBI Taxonomy" id="22663"/>
    <lineage>
        <taxon>Eukaryota</taxon>
        <taxon>Viridiplantae</taxon>
        <taxon>Streptophyta</taxon>
        <taxon>Embryophyta</taxon>
        <taxon>Tracheophyta</taxon>
        <taxon>Spermatophyta</taxon>
        <taxon>Magnoliopsida</taxon>
        <taxon>eudicotyledons</taxon>
        <taxon>Gunneridae</taxon>
        <taxon>Pentapetalae</taxon>
        <taxon>rosids</taxon>
        <taxon>malvids</taxon>
        <taxon>Myrtales</taxon>
        <taxon>Lythraceae</taxon>
        <taxon>Punica</taxon>
    </lineage>
</organism>
<evidence type="ECO:0000313" key="2">
    <source>
        <dbReference type="Proteomes" id="UP000233551"/>
    </source>
</evidence>
<keyword evidence="2" id="KW-1185">Reference proteome</keyword>
<protein>
    <submittedName>
        <fullName evidence="1">Uncharacterized protein</fullName>
    </submittedName>
</protein>
<reference evidence="1 2" key="1">
    <citation type="submission" date="2017-11" db="EMBL/GenBank/DDBJ databases">
        <title>De-novo sequencing of pomegranate (Punica granatum L.) genome.</title>
        <authorList>
            <person name="Akparov Z."/>
            <person name="Amiraslanov A."/>
            <person name="Hajiyeva S."/>
            <person name="Abbasov M."/>
            <person name="Kaur K."/>
            <person name="Hamwieh A."/>
            <person name="Solovyev V."/>
            <person name="Salamov A."/>
            <person name="Braich B."/>
            <person name="Kosarev P."/>
            <person name="Mahmoud A."/>
            <person name="Hajiyev E."/>
            <person name="Babayeva S."/>
            <person name="Izzatullayeva V."/>
            <person name="Mammadov A."/>
            <person name="Mammadov A."/>
            <person name="Sharifova S."/>
            <person name="Ojaghi J."/>
            <person name="Eynullazada K."/>
            <person name="Bayramov B."/>
            <person name="Abdulazimova A."/>
            <person name="Shahmuradov I."/>
        </authorList>
    </citation>
    <scope>NUCLEOTIDE SEQUENCE [LARGE SCALE GENOMIC DNA]</scope>
    <source>
        <strain evidence="2">cv. AG2017</strain>
        <tissue evidence="1">Leaf</tissue>
    </source>
</reference>
<gene>
    <name evidence="1" type="ORF">CRG98_001826</name>
</gene>
<sequence>MKYIAPNDNITTMIERLNHFRDQLQVKKNTKLNDLDYVESARDALMKFAAPNDDITTMIERLNQVRDQLQLNYYGLMLLHNFASARSQVKVLNTAIRAVESAHDDLMKYVAPDDDITTMIERLNHFRNQLHLKKNMKLSDLDYVESARDALMKYAAPDDDITTIIERLNQVRDQLQLKWNTAHNDLDWALNIINKETYIYYNNK</sequence>
<proteinExistence type="predicted"/>
<evidence type="ECO:0000313" key="1">
    <source>
        <dbReference type="EMBL" id="PKI77778.1"/>
    </source>
</evidence>
<dbReference type="AlphaFoldDB" id="A0A2I0LAS2"/>
<dbReference type="EMBL" id="PGOL01000075">
    <property type="protein sequence ID" value="PKI77778.1"/>
    <property type="molecule type" value="Genomic_DNA"/>
</dbReference>
<comment type="caution">
    <text evidence="1">The sequence shown here is derived from an EMBL/GenBank/DDBJ whole genome shotgun (WGS) entry which is preliminary data.</text>
</comment>
<name>A0A2I0LAS2_PUNGR</name>
<accession>A0A2I0LAS2</accession>